<organism evidence="7 8">
    <name type="scientific">Larinioides sclopetarius</name>
    <dbReference type="NCBI Taxonomy" id="280406"/>
    <lineage>
        <taxon>Eukaryota</taxon>
        <taxon>Metazoa</taxon>
        <taxon>Ecdysozoa</taxon>
        <taxon>Arthropoda</taxon>
        <taxon>Chelicerata</taxon>
        <taxon>Arachnida</taxon>
        <taxon>Araneae</taxon>
        <taxon>Araneomorphae</taxon>
        <taxon>Entelegynae</taxon>
        <taxon>Araneoidea</taxon>
        <taxon>Araneidae</taxon>
        <taxon>Larinioides</taxon>
    </lineage>
</organism>
<feature type="disulfide bond" evidence="4">
    <location>
        <begin position="314"/>
        <end position="341"/>
    </location>
</feature>
<dbReference type="InterPro" id="IPR051277">
    <property type="entry name" value="SEZ6_CSMD_C4BPB_Regulators"/>
</dbReference>
<evidence type="ECO:0000256" key="3">
    <source>
        <dbReference type="ARBA" id="ARBA00023157"/>
    </source>
</evidence>
<evidence type="ECO:0000256" key="2">
    <source>
        <dbReference type="ARBA" id="ARBA00022737"/>
    </source>
</evidence>
<keyword evidence="5" id="KW-1133">Transmembrane helix</keyword>
<keyword evidence="4" id="KW-0768">Sushi</keyword>
<dbReference type="Proteomes" id="UP001497382">
    <property type="component" value="Unassembled WGS sequence"/>
</dbReference>
<dbReference type="EMBL" id="CAXIEN010000052">
    <property type="protein sequence ID" value="CAL1271077.1"/>
    <property type="molecule type" value="Genomic_DNA"/>
</dbReference>
<dbReference type="Pfam" id="PF00084">
    <property type="entry name" value="Sushi"/>
    <property type="match status" value="4"/>
</dbReference>
<evidence type="ECO:0000259" key="6">
    <source>
        <dbReference type="PROSITE" id="PS50923"/>
    </source>
</evidence>
<evidence type="ECO:0000256" key="1">
    <source>
        <dbReference type="ARBA" id="ARBA00022729"/>
    </source>
</evidence>
<feature type="disulfide bond" evidence="4">
    <location>
        <begin position="34"/>
        <end position="77"/>
    </location>
</feature>
<dbReference type="CDD" id="cd00033">
    <property type="entry name" value="CCP"/>
    <property type="match status" value="5"/>
</dbReference>
<reference evidence="7 8" key="1">
    <citation type="submission" date="2024-04" db="EMBL/GenBank/DDBJ databases">
        <authorList>
            <person name="Rising A."/>
            <person name="Reimegard J."/>
            <person name="Sonavane S."/>
            <person name="Akerstrom W."/>
            <person name="Nylinder S."/>
            <person name="Hedman E."/>
            <person name="Kallberg Y."/>
        </authorList>
    </citation>
    <scope>NUCLEOTIDE SEQUENCE [LARGE SCALE GENOMIC DNA]</scope>
</reference>
<feature type="domain" description="Sushi" evidence="6">
    <location>
        <begin position="344"/>
        <end position="401"/>
    </location>
</feature>
<dbReference type="PANTHER" id="PTHR45656:SF4">
    <property type="entry name" value="PROTEIN CBR-CLEC-78"/>
    <property type="match status" value="1"/>
</dbReference>
<keyword evidence="2" id="KW-0677">Repeat</keyword>
<dbReference type="InterPro" id="IPR000436">
    <property type="entry name" value="Sushi_SCR_CCP_dom"/>
</dbReference>
<dbReference type="InterPro" id="IPR035976">
    <property type="entry name" value="Sushi/SCR/CCP_sf"/>
</dbReference>
<dbReference type="PROSITE" id="PS50923">
    <property type="entry name" value="SUSHI"/>
    <property type="match status" value="4"/>
</dbReference>
<keyword evidence="3 4" id="KW-1015">Disulfide bond</keyword>
<dbReference type="SUPFAM" id="SSF57535">
    <property type="entry name" value="Complement control module/SCR domain"/>
    <property type="match status" value="5"/>
</dbReference>
<feature type="domain" description="Sushi" evidence="6">
    <location>
        <begin position="228"/>
        <end position="284"/>
    </location>
</feature>
<accession>A0AAV1ZH68</accession>
<evidence type="ECO:0000313" key="7">
    <source>
        <dbReference type="EMBL" id="CAL1271077.1"/>
    </source>
</evidence>
<evidence type="ECO:0000256" key="4">
    <source>
        <dbReference type="PROSITE-ProRule" id="PRU00302"/>
    </source>
</evidence>
<name>A0AAV1ZH68_9ARAC</name>
<keyword evidence="5" id="KW-0472">Membrane</keyword>
<sequence>MVYKLHTLKRLYHLLPVVILILMFAVFRLTESMCGKPGVSPNCIYINHTKEYQVGDTVTYYCRTNPCYAPNSMRRQCLENGSWSGTIPFCHIRALIDNFEKMILISGSIEENANLAMDRKNSTCLRIPIQNIWKAVLKRSYRIIAVKILSQNRITEISARVEIMEGNRTVSICEDQTRITDRGNNQLFICRHKIIGNTIRITPVRKMLSSETEFFEICEVYVFIQSIEACLQPDFPYKATGHKISTPPSKYVYQCEEDYELVGDNTVFCQEDGTWTQTSFKCQRRTDCGKLPEVANGVIISNSTTINSTAWLNCNEGFRPLSDHLAYCLPTGMWTSLSFSCELIKCDPSPVIPHGRAELPNGFTYGSYIHITCDPGYMAVELEFRECHKNGSWGNLNICTQTICGPLKFEVTDNEQWVTLNETISIRVLLCQAGYHIEGSPAFTQCLPNGSWSYTTAVCRKTPNFDEFSSEWTPSTVLLSAVAVGAGTAICILCLAMCCLTIKKRRQTSTNSTVFHVGVTDSVLYHERTKEQQKYKANTYEDVIELRNNPSSTKPRKPSSALPHLPIFPVDADPVYAQPFETSTACPKTIPVSTSNDIYTAHIYAEPVDSHRPPSGPGTFTSAAETWLRSGAKKFGRKMSLPGRASLPDDSVSQLSKNIDPVHKSAYESSNTNSSARFDEKQKIADYEPLPTTFSELISNSIYMDAKEVRFSGKKDTEQLQMIDNDIYQDDYFSNV</sequence>
<feature type="disulfide bond" evidence="4">
    <location>
        <begin position="255"/>
        <end position="282"/>
    </location>
</feature>
<feature type="domain" description="Sushi" evidence="6">
    <location>
        <begin position="32"/>
        <end position="92"/>
    </location>
</feature>
<comment type="caution">
    <text evidence="7">The sequence shown here is derived from an EMBL/GenBank/DDBJ whole genome shotgun (WGS) entry which is preliminary data.</text>
</comment>
<dbReference type="AlphaFoldDB" id="A0AAV1ZH68"/>
<dbReference type="SMART" id="SM00032">
    <property type="entry name" value="CCP"/>
    <property type="match status" value="5"/>
</dbReference>
<comment type="caution">
    <text evidence="4">Lacks conserved residue(s) required for the propagation of feature annotation.</text>
</comment>
<gene>
    <name evidence="7" type="ORF">LARSCL_LOCUS5640</name>
</gene>
<dbReference type="Gene3D" id="2.10.70.10">
    <property type="entry name" value="Complement Module, domain 1"/>
    <property type="match status" value="4"/>
</dbReference>
<protein>
    <recommendedName>
        <fullName evidence="6">Sushi domain-containing protein</fullName>
    </recommendedName>
</protein>
<feature type="transmembrane region" description="Helical" evidence="5">
    <location>
        <begin position="477"/>
        <end position="502"/>
    </location>
</feature>
<feature type="domain" description="Sushi" evidence="6">
    <location>
        <begin position="286"/>
        <end position="343"/>
    </location>
</feature>
<evidence type="ECO:0000256" key="5">
    <source>
        <dbReference type="SAM" id="Phobius"/>
    </source>
</evidence>
<keyword evidence="8" id="KW-1185">Reference proteome</keyword>
<proteinExistence type="predicted"/>
<dbReference type="PANTHER" id="PTHR45656">
    <property type="entry name" value="PROTEIN CBR-CLEC-78"/>
    <property type="match status" value="1"/>
</dbReference>
<keyword evidence="5" id="KW-0812">Transmembrane</keyword>
<evidence type="ECO:0000313" key="8">
    <source>
        <dbReference type="Proteomes" id="UP001497382"/>
    </source>
</evidence>
<feature type="transmembrane region" description="Helical" evidence="5">
    <location>
        <begin position="12"/>
        <end position="30"/>
    </location>
</feature>
<keyword evidence="1" id="KW-0732">Signal</keyword>